<evidence type="ECO:0000256" key="3">
    <source>
        <dbReference type="ARBA" id="ARBA00023180"/>
    </source>
</evidence>
<keyword evidence="3" id="KW-0325">Glycoprotein</keyword>
<evidence type="ECO:0000313" key="8">
    <source>
        <dbReference type="Proteomes" id="UP001187415"/>
    </source>
</evidence>
<dbReference type="PANTHER" id="PTHR46490">
    <property type="entry name" value="C-TYPE LECTIN DOMAIN FAMILY 12 MEMBER A-RELATED"/>
    <property type="match status" value="1"/>
</dbReference>
<dbReference type="EMBL" id="JAUPFM010000022">
    <property type="protein sequence ID" value="KAK2815554.1"/>
    <property type="molecule type" value="Genomic_DNA"/>
</dbReference>
<evidence type="ECO:0000256" key="1">
    <source>
        <dbReference type="ARBA" id="ARBA00022734"/>
    </source>
</evidence>
<keyword evidence="4" id="KW-0175">Coiled coil</keyword>
<protein>
    <recommendedName>
        <fullName evidence="6">C-type lectin domain-containing protein</fullName>
    </recommendedName>
</protein>
<keyword evidence="5" id="KW-0472">Membrane</keyword>
<dbReference type="Gene3D" id="3.10.100.10">
    <property type="entry name" value="Mannose-Binding Protein A, subunit A"/>
    <property type="match status" value="1"/>
</dbReference>
<evidence type="ECO:0000259" key="6">
    <source>
        <dbReference type="PROSITE" id="PS50041"/>
    </source>
</evidence>
<feature type="transmembrane region" description="Helical" evidence="5">
    <location>
        <begin position="51"/>
        <end position="75"/>
    </location>
</feature>
<dbReference type="PROSITE" id="PS50041">
    <property type="entry name" value="C_TYPE_LECTIN_2"/>
    <property type="match status" value="1"/>
</dbReference>
<feature type="coiled-coil region" evidence="4">
    <location>
        <begin position="78"/>
        <end position="112"/>
    </location>
</feature>
<reference evidence="7" key="1">
    <citation type="submission" date="2023-07" db="EMBL/GenBank/DDBJ databases">
        <title>Chromosome-level Genome Assembly of Striped Snakehead (Channa striata).</title>
        <authorList>
            <person name="Liu H."/>
        </authorList>
    </citation>
    <scope>NUCLEOTIDE SEQUENCE</scope>
    <source>
        <strain evidence="7">Gz</strain>
        <tissue evidence="7">Muscle</tissue>
    </source>
</reference>
<feature type="domain" description="C-type lectin" evidence="6">
    <location>
        <begin position="126"/>
        <end position="243"/>
    </location>
</feature>
<evidence type="ECO:0000256" key="2">
    <source>
        <dbReference type="ARBA" id="ARBA00023157"/>
    </source>
</evidence>
<dbReference type="InterPro" id="IPR016186">
    <property type="entry name" value="C-type_lectin-like/link_sf"/>
</dbReference>
<dbReference type="Proteomes" id="UP001187415">
    <property type="component" value="Unassembled WGS sequence"/>
</dbReference>
<accession>A0AA88ITU5</accession>
<dbReference type="InterPro" id="IPR001304">
    <property type="entry name" value="C-type_lectin-like"/>
</dbReference>
<dbReference type="SUPFAM" id="SSF56436">
    <property type="entry name" value="C-type lectin-like"/>
    <property type="match status" value="1"/>
</dbReference>
<evidence type="ECO:0000313" key="7">
    <source>
        <dbReference type="EMBL" id="KAK2815554.1"/>
    </source>
</evidence>
<sequence length="256" mass="28574">MERREQIYVNVEELRATCSIYHTGPEKAENKPLKAGAVAGNQTETCSSFKVATVCLVLLCFLLLATVTGVGVLYARDVKQLSRELANNTAEKQQLLGRYRNLTDEKDNLESNLNKAGTCPRRWKRFGCSCYLLSPRIGTWSNSRQQCLSQGADLVVINSLGEMVFLNQLGGLKFWIGLNQVTSQKRWIWTDGGSLSTSYWQKGHPSNNLSRSCAAFNSFQTGTSKQTVKSWTSEACSQNLQWVKVVAPTFSQEVEL</sequence>
<keyword evidence="8" id="KW-1185">Reference proteome</keyword>
<comment type="caution">
    <text evidence="7">The sequence shown here is derived from an EMBL/GenBank/DDBJ whole genome shotgun (WGS) entry which is preliminary data.</text>
</comment>
<evidence type="ECO:0000256" key="4">
    <source>
        <dbReference type="SAM" id="Coils"/>
    </source>
</evidence>
<dbReference type="GO" id="GO:0030246">
    <property type="term" value="F:carbohydrate binding"/>
    <property type="evidence" value="ECO:0007669"/>
    <property type="project" value="UniProtKB-KW"/>
</dbReference>
<keyword evidence="1" id="KW-0430">Lectin</keyword>
<dbReference type="AlphaFoldDB" id="A0AA88ITU5"/>
<keyword evidence="5" id="KW-1133">Transmembrane helix</keyword>
<dbReference type="InterPro" id="IPR052309">
    <property type="entry name" value="C-type_Lectin_Domain_Fam1"/>
</dbReference>
<dbReference type="InterPro" id="IPR016187">
    <property type="entry name" value="CTDL_fold"/>
</dbReference>
<dbReference type="PANTHER" id="PTHR46490:SF6">
    <property type="entry name" value="ASIALOGLYCOPROTEIN RECEPTOR 1-LIKE-RELATED"/>
    <property type="match status" value="1"/>
</dbReference>
<evidence type="ECO:0000256" key="5">
    <source>
        <dbReference type="SAM" id="Phobius"/>
    </source>
</evidence>
<name>A0AA88ITU5_CHASR</name>
<keyword evidence="2" id="KW-1015">Disulfide bond</keyword>
<proteinExistence type="predicted"/>
<organism evidence="7 8">
    <name type="scientific">Channa striata</name>
    <name type="common">Snakehead murrel</name>
    <name type="synonym">Ophicephalus striatus</name>
    <dbReference type="NCBI Taxonomy" id="64152"/>
    <lineage>
        <taxon>Eukaryota</taxon>
        <taxon>Metazoa</taxon>
        <taxon>Chordata</taxon>
        <taxon>Craniata</taxon>
        <taxon>Vertebrata</taxon>
        <taxon>Euteleostomi</taxon>
        <taxon>Actinopterygii</taxon>
        <taxon>Neopterygii</taxon>
        <taxon>Teleostei</taxon>
        <taxon>Neoteleostei</taxon>
        <taxon>Acanthomorphata</taxon>
        <taxon>Anabantaria</taxon>
        <taxon>Anabantiformes</taxon>
        <taxon>Channoidei</taxon>
        <taxon>Channidae</taxon>
        <taxon>Channa</taxon>
    </lineage>
</organism>
<gene>
    <name evidence="7" type="ORF">Q5P01_026021</name>
</gene>
<keyword evidence="5" id="KW-0812">Transmembrane</keyword>
<dbReference type="SMART" id="SM00034">
    <property type="entry name" value="CLECT"/>
    <property type="match status" value="1"/>
</dbReference>
<dbReference type="Pfam" id="PF00059">
    <property type="entry name" value="Lectin_C"/>
    <property type="match status" value="1"/>
</dbReference>